<keyword evidence="4" id="KW-0067">ATP-binding</keyword>
<evidence type="ECO:0000259" key="6">
    <source>
        <dbReference type="PROSITE" id="PS51192"/>
    </source>
</evidence>
<sequence length="840" mass="93349">MSLLPIYQVSNSLLAALKNSNQVLLHAPTGAGKSTALPLEILKSGVIEGRIILLEPRRIAARNVAYRLAEQYGEPIGETIGYRMRAESRISANTRLEVVTEGILTRMLQQDPLLEGVGLIILDEFHERSLQADLGLALLLDIQQGLREDLRILLMSATLDSKRLTSLFPDAPVIVSQGRSFPVERHFQRLNPHRPFAAEVASAVWQLMCSHSGSLLLFLPGIGEIQRTLTELSARVTPDILLCPLYGALSIQAQQQAILPAPVGQRKIVLATNIAETSLTIEGIRLVVDSGLERIAQFNPRNGLTKLTKQQISQASMIQRAGRAGRLEPGVCWHLFSREQAERAPEHSQPEILHSDLSALWLSILQWGCQTPQQLSWLDYPPEMHIRAANKLLAQLGAVTSTARGQDNHRAYDLLSHKVTLTPKGQKMAAAGSDPRLSAILFYAQQTDDNALIKLAGLIIAILEDPPRSKGLSDIAIWLATPIDKWCHRASQICGLKVTGQDSRQLASHPALALLLAQGFADRIAKNRNNQSRFQLANGSGAQIEPQDSLADQAWVIAAQLWQGDYSADASIGLAVTVDIEQLEHHCPALFNQQAAVEWDEKRGTLIAWRRTLCGELIVRSERLANPSAKEITQALLYWVKNNGLQGFVWSDAALQLRIRLQLAAQWFPEMDLPAVDDESLLASLDEWLLPFLSGVKDLAALRAINLQQALTQRLDWQQKQWLETMLPTHYLTPTGNNVRIEYSLDKPPVIAVRMQEMYGESHNPTVAGGRIIVTLALLSPAMRPLQITQDLNAFWKGSYREIQKEMKGRYPKHLWPDDPVKTLPTPKTKKALDRRNESI</sequence>
<dbReference type="FunFam" id="3.40.50.300:FF:002125">
    <property type="entry name" value="ATP-dependent helicase HrpB"/>
    <property type="match status" value="1"/>
</dbReference>
<reference evidence="8 9" key="1">
    <citation type="submission" date="2015-07" db="EMBL/GenBank/DDBJ databases">
        <title>ATOL: Assembling a taxonomically balanced genome-scale reconstruction of the evolutionary history of the Enterobacteriaceae.</title>
        <authorList>
            <person name="Plunkett G.III."/>
            <person name="Neeno-Eckwall E.C."/>
            <person name="Glasner J.D."/>
            <person name="Perna N.T."/>
        </authorList>
    </citation>
    <scope>NUCLEOTIDE SEQUENCE [LARGE SCALE GENOMIC DNA]</scope>
    <source>
        <strain evidence="8 9">ATCC 35017</strain>
    </source>
</reference>
<feature type="region of interest" description="Disordered" evidence="5">
    <location>
        <begin position="817"/>
        <end position="840"/>
    </location>
</feature>
<feature type="domain" description="Helicase C-terminal" evidence="7">
    <location>
        <begin position="203"/>
        <end position="368"/>
    </location>
</feature>
<keyword evidence="2" id="KW-0378">Hydrolase</keyword>
<dbReference type="InterPro" id="IPR014001">
    <property type="entry name" value="Helicase_ATP-bd"/>
</dbReference>
<keyword evidence="3 8" id="KW-0347">Helicase</keyword>
<name>A0A0N1KI39_9GAMM</name>
<dbReference type="PANTHER" id="PTHR43519">
    <property type="entry name" value="ATP-DEPENDENT RNA HELICASE HRPB"/>
    <property type="match status" value="1"/>
</dbReference>
<evidence type="ECO:0000256" key="1">
    <source>
        <dbReference type="ARBA" id="ARBA00022741"/>
    </source>
</evidence>
<accession>A0A0N1KI39</accession>
<feature type="domain" description="Helicase ATP-binding" evidence="6">
    <location>
        <begin position="14"/>
        <end position="177"/>
    </location>
</feature>
<dbReference type="PANTHER" id="PTHR43519:SF1">
    <property type="entry name" value="ATP-DEPENDENT RNA HELICASE HRPB"/>
    <property type="match status" value="1"/>
</dbReference>
<evidence type="ECO:0000256" key="4">
    <source>
        <dbReference type="ARBA" id="ARBA00022840"/>
    </source>
</evidence>
<dbReference type="InterPro" id="IPR056329">
    <property type="entry name" value="CON_HrpB"/>
</dbReference>
<evidence type="ECO:0000256" key="3">
    <source>
        <dbReference type="ARBA" id="ARBA00022806"/>
    </source>
</evidence>
<dbReference type="EMBL" id="LGAA01000011">
    <property type="protein sequence ID" value="KPD03318.1"/>
    <property type="molecule type" value="Genomic_DNA"/>
</dbReference>
<dbReference type="PROSITE" id="PS51194">
    <property type="entry name" value="HELICASE_CTER"/>
    <property type="match status" value="1"/>
</dbReference>
<dbReference type="GO" id="GO:0004386">
    <property type="term" value="F:helicase activity"/>
    <property type="evidence" value="ECO:0007669"/>
    <property type="project" value="UniProtKB-KW"/>
</dbReference>
<dbReference type="NCBIfam" id="NF008662">
    <property type="entry name" value="PRK11664.1"/>
    <property type="match status" value="1"/>
</dbReference>
<dbReference type="InterPro" id="IPR011545">
    <property type="entry name" value="DEAD/DEAH_box_helicase_dom"/>
</dbReference>
<evidence type="ECO:0000256" key="2">
    <source>
        <dbReference type="ARBA" id="ARBA00022801"/>
    </source>
</evidence>
<dbReference type="GO" id="GO:0005524">
    <property type="term" value="F:ATP binding"/>
    <property type="evidence" value="ECO:0007669"/>
    <property type="project" value="UniProtKB-KW"/>
</dbReference>
<dbReference type="OrthoDB" id="9805617at2"/>
<evidence type="ECO:0000313" key="9">
    <source>
        <dbReference type="Proteomes" id="UP000053226"/>
    </source>
</evidence>
<dbReference type="GO" id="GO:0016787">
    <property type="term" value="F:hydrolase activity"/>
    <property type="evidence" value="ECO:0007669"/>
    <property type="project" value="UniProtKB-KW"/>
</dbReference>
<dbReference type="PROSITE" id="PS51192">
    <property type="entry name" value="HELICASE_ATP_BIND_1"/>
    <property type="match status" value="1"/>
</dbReference>
<dbReference type="Proteomes" id="UP000053226">
    <property type="component" value="Unassembled WGS sequence"/>
</dbReference>
<dbReference type="SMART" id="SM00490">
    <property type="entry name" value="HELICc"/>
    <property type="match status" value="1"/>
</dbReference>
<dbReference type="InterPro" id="IPR049614">
    <property type="entry name" value="HrpB_DEXH"/>
</dbReference>
<dbReference type="CDD" id="cd18791">
    <property type="entry name" value="SF2_C_RHA"/>
    <property type="match status" value="1"/>
</dbReference>
<dbReference type="PIRSF" id="PIRSF005496">
    <property type="entry name" value="ATP_hel_hrpB"/>
    <property type="match status" value="1"/>
</dbReference>
<dbReference type="Pfam" id="PF08482">
    <property type="entry name" value="HrpB_C"/>
    <property type="match status" value="1"/>
</dbReference>
<dbReference type="GO" id="GO:0003676">
    <property type="term" value="F:nucleic acid binding"/>
    <property type="evidence" value="ECO:0007669"/>
    <property type="project" value="InterPro"/>
</dbReference>
<dbReference type="Gene3D" id="3.40.50.300">
    <property type="entry name" value="P-loop containing nucleotide triphosphate hydrolases"/>
    <property type="match status" value="2"/>
</dbReference>
<dbReference type="AlphaFoldDB" id="A0A0N1KI39"/>
<dbReference type="Pfam" id="PF24473">
    <property type="entry name" value="CON_HrpB"/>
    <property type="match status" value="1"/>
</dbReference>
<dbReference type="InterPro" id="IPR010225">
    <property type="entry name" value="HrpB"/>
</dbReference>
<keyword evidence="9" id="KW-1185">Reference proteome</keyword>
<comment type="caution">
    <text evidence="8">The sequence shown here is derived from an EMBL/GenBank/DDBJ whole genome shotgun (WGS) entry which is preliminary data.</text>
</comment>
<dbReference type="InterPro" id="IPR013689">
    <property type="entry name" value="RNA_helicase_ATP-dep_HrpB_C"/>
</dbReference>
<dbReference type="RefSeq" id="WP_134473631.1">
    <property type="nucleotide sequence ID" value="NZ_CAWMUS010000011.1"/>
</dbReference>
<dbReference type="NCBIfam" id="TIGR01970">
    <property type="entry name" value="DEAH_box_HrpB"/>
    <property type="match status" value="1"/>
</dbReference>
<dbReference type="SUPFAM" id="SSF52540">
    <property type="entry name" value="P-loop containing nucleoside triphosphate hydrolases"/>
    <property type="match status" value="1"/>
</dbReference>
<protein>
    <submittedName>
        <fullName evidence="8">ATP-dependent helicase</fullName>
    </submittedName>
</protein>
<dbReference type="Gene3D" id="1.20.120.1080">
    <property type="match status" value="1"/>
</dbReference>
<feature type="compositionally biased region" description="Basic and acidic residues" evidence="5">
    <location>
        <begin position="831"/>
        <end position="840"/>
    </location>
</feature>
<proteinExistence type="predicted"/>
<organism evidence="8 9">
    <name type="scientific">Moellerella wisconsensis ATCC 35017</name>
    <dbReference type="NCBI Taxonomy" id="1354267"/>
    <lineage>
        <taxon>Bacteria</taxon>
        <taxon>Pseudomonadati</taxon>
        <taxon>Pseudomonadota</taxon>
        <taxon>Gammaproteobacteria</taxon>
        <taxon>Enterobacterales</taxon>
        <taxon>Morganellaceae</taxon>
        <taxon>Moellerella</taxon>
    </lineage>
</organism>
<dbReference type="InterPro" id="IPR027417">
    <property type="entry name" value="P-loop_NTPase"/>
</dbReference>
<dbReference type="Pfam" id="PF00271">
    <property type="entry name" value="Helicase_C"/>
    <property type="match status" value="1"/>
</dbReference>
<gene>
    <name evidence="8" type="ORF">M992_1195</name>
</gene>
<evidence type="ECO:0000256" key="5">
    <source>
        <dbReference type="SAM" id="MobiDB-lite"/>
    </source>
</evidence>
<evidence type="ECO:0000259" key="7">
    <source>
        <dbReference type="PROSITE" id="PS51194"/>
    </source>
</evidence>
<keyword evidence="1" id="KW-0547">Nucleotide-binding</keyword>
<evidence type="ECO:0000313" key="8">
    <source>
        <dbReference type="EMBL" id="KPD03318.1"/>
    </source>
</evidence>
<dbReference type="InterPro" id="IPR001650">
    <property type="entry name" value="Helicase_C-like"/>
</dbReference>
<dbReference type="Pfam" id="PF00270">
    <property type="entry name" value="DEAD"/>
    <property type="match status" value="1"/>
</dbReference>
<dbReference type="CDD" id="cd17990">
    <property type="entry name" value="DEXHc_HrpB"/>
    <property type="match status" value="1"/>
</dbReference>
<dbReference type="SMART" id="SM00487">
    <property type="entry name" value="DEXDc"/>
    <property type="match status" value="1"/>
</dbReference>